<dbReference type="Gene3D" id="1.10.10.60">
    <property type="entry name" value="Homeodomain-like"/>
    <property type="match status" value="2"/>
</dbReference>
<dbReference type="InterPro" id="IPR014710">
    <property type="entry name" value="RmlC-like_jellyroll"/>
</dbReference>
<dbReference type="RefSeq" id="WP_013282509.1">
    <property type="nucleotide sequence ID" value="NC_014388.1"/>
</dbReference>
<dbReference type="PROSITE" id="PS01124">
    <property type="entry name" value="HTH_ARAC_FAMILY_2"/>
    <property type="match status" value="1"/>
</dbReference>
<dbReference type="KEGG" id="bpb:bpr_III173"/>
<accession>E0S377</accession>
<sequence length="283" mass="33129">MADKRTFVYENFEMSYEETKKGWSMPYSHHHTHYEIYILLSGERTVTIGNTTHLVKEGFACLFESNISHRSEGNTDYSGLCIHFSKQYLDRYFQPNIVSTYLTCFKTPIIFIPADYRKKLLTWNKAMSHTSESSYLLLAQILIDLSKFQKKYCADSSLFVSDVKTSSAQRIINYIDANYTTLQNVSQIAECCGVSESYIHRIIKKNTSLTVKEYINKLRLRHAIHEMDCSNNSFAIISKACGFQNISYFYYLFKKNYGLTPTEYREQLKKRINNQLTRARHKQ</sequence>
<dbReference type="InterPro" id="IPR011051">
    <property type="entry name" value="RmlC_Cupin_sf"/>
</dbReference>
<dbReference type="STRING" id="515622.bpr_III173"/>
<dbReference type="InterPro" id="IPR020449">
    <property type="entry name" value="Tscrpt_reg_AraC-type_HTH"/>
</dbReference>
<dbReference type="SUPFAM" id="SSF46689">
    <property type="entry name" value="Homeodomain-like"/>
    <property type="match status" value="2"/>
</dbReference>
<evidence type="ECO:0000256" key="3">
    <source>
        <dbReference type="ARBA" id="ARBA00023163"/>
    </source>
</evidence>
<keyword evidence="1" id="KW-0805">Transcription regulation</keyword>
<dbReference type="eggNOG" id="COG2207">
    <property type="taxonomic scope" value="Bacteria"/>
</dbReference>
<gene>
    <name evidence="5" type="ordered locus">bpr_III173</name>
</gene>
<dbReference type="InterPro" id="IPR018060">
    <property type="entry name" value="HTH_AraC"/>
</dbReference>
<dbReference type="GO" id="GO:0043565">
    <property type="term" value="F:sequence-specific DNA binding"/>
    <property type="evidence" value="ECO:0007669"/>
    <property type="project" value="InterPro"/>
</dbReference>
<keyword evidence="3" id="KW-0804">Transcription</keyword>
<dbReference type="Proteomes" id="UP000001299">
    <property type="component" value="Chromosome 2"/>
</dbReference>
<protein>
    <submittedName>
        <fullName evidence="5">Transcriptional regulator AraC family</fullName>
    </submittedName>
</protein>
<evidence type="ECO:0000313" key="5">
    <source>
        <dbReference type="EMBL" id="ADL35859.1"/>
    </source>
</evidence>
<dbReference type="PRINTS" id="PR00032">
    <property type="entry name" value="HTHARAC"/>
</dbReference>
<dbReference type="eggNOG" id="COG1917">
    <property type="taxonomic scope" value="Bacteria"/>
</dbReference>
<organism evidence="5 6">
    <name type="scientific">Butyrivibrio proteoclasticus (strain ATCC 51982 / DSM 14932 / B316)</name>
    <name type="common">Clostridium proteoclasticum</name>
    <dbReference type="NCBI Taxonomy" id="515622"/>
    <lineage>
        <taxon>Bacteria</taxon>
        <taxon>Bacillati</taxon>
        <taxon>Bacillota</taxon>
        <taxon>Clostridia</taxon>
        <taxon>Lachnospirales</taxon>
        <taxon>Lachnospiraceae</taxon>
        <taxon>Butyrivibrio</taxon>
    </lineage>
</organism>
<dbReference type="AlphaFoldDB" id="E0S377"/>
<dbReference type="GO" id="GO:0003700">
    <property type="term" value="F:DNA-binding transcription factor activity"/>
    <property type="evidence" value="ECO:0007669"/>
    <property type="project" value="InterPro"/>
</dbReference>
<dbReference type="PANTHER" id="PTHR43280:SF2">
    <property type="entry name" value="HTH-TYPE TRANSCRIPTIONAL REGULATOR EXSA"/>
    <property type="match status" value="1"/>
</dbReference>
<dbReference type="PANTHER" id="PTHR43280">
    <property type="entry name" value="ARAC-FAMILY TRANSCRIPTIONAL REGULATOR"/>
    <property type="match status" value="1"/>
</dbReference>
<dbReference type="Pfam" id="PF12833">
    <property type="entry name" value="HTH_18"/>
    <property type="match status" value="1"/>
</dbReference>
<evidence type="ECO:0000313" key="6">
    <source>
        <dbReference type="Proteomes" id="UP000001299"/>
    </source>
</evidence>
<evidence type="ECO:0000256" key="2">
    <source>
        <dbReference type="ARBA" id="ARBA00023125"/>
    </source>
</evidence>
<dbReference type="SUPFAM" id="SSF51182">
    <property type="entry name" value="RmlC-like cupins"/>
    <property type="match status" value="1"/>
</dbReference>
<evidence type="ECO:0000256" key="1">
    <source>
        <dbReference type="ARBA" id="ARBA00023015"/>
    </source>
</evidence>
<dbReference type="InterPro" id="IPR013096">
    <property type="entry name" value="Cupin_2"/>
</dbReference>
<reference evidence="5 6" key="1">
    <citation type="journal article" date="2010" name="PLoS ONE">
        <title>The glycobiome of the rumen bacterium Butyrivibrio proteoclasticus B316(T) highlights adaptation to a polysaccharide-rich environment.</title>
        <authorList>
            <person name="Kelly W.J."/>
            <person name="Leahy S.C."/>
            <person name="Altermann E."/>
            <person name="Yeoman C.J."/>
            <person name="Dunne J.C."/>
            <person name="Kong Z."/>
            <person name="Pacheco D.M."/>
            <person name="Li D."/>
            <person name="Noel S.J."/>
            <person name="Moon C.D."/>
            <person name="Cookson A.L."/>
            <person name="Attwood G.T."/>
        </authorList>
    </citation>
    <scope>NUCLEOTIDE SEQUENCE [LARGE SCALE GENOMIC DNA]</scope>
    <source>
        <strain evidence="6">ATCC 51982 / DSM 14932 / B316</strain>
    </source>
</reference>
<dbReference type="SMART" id="SM00342">
    <property type="entry name" value="HTH_ARAC"/>
    <property type="match status" value="1"/>
</dbReference>
<dbReference type="HOGENOM" id="CLU_000445_88_3_9"/>
<dbReference type="InterPro" id="IPR009057">
    <property type="entry name" value="Homeodomain-like_sf"/>
</dbReference>
<proteinExistence type="predicted"/>
<name>E0S377_BUTPB</name>
<dbReference type="Gene3D" id="2.60.120.10">
    <property type="entry name" value="Jelly Rolls"/>
    <property type="match status" value="1"/>
</dbReference>
<dbReference type="Pfam" id="PF07883">
    <property type="entry name" value="Cupin_2"/>
    <property type="match status" value="1"/>
</dbReference>
<keyword evidence="2" id="KW-0238">DNA-binding</keyword>
<evidence type="ECO:0000259" key="4">
    <source>
        <dbReference type="PROSITE" id="PS01124"/>
    </source>
</evidence>
<feature type="domain" description="HTH araC/xylS-type" evidence="4">
    <location>
        <begin position="169"/>
        <end position="267"/>
    </location>
</feature>
<keyword evidence="6" id="KW-1185">Reference proteome</keyword>
<dbReference type="EMBL" id="CP001811">
    <property type="protein sequence ID" value="ADL35859.1"/>
    <property type="molecule type" value="Genomic_DNA"/>
</dbReference>